<keyword evidence="6" id="KW-0699">rRNA-binding</keyword>
<dbReference type="Proteomes" id="UP000177026">
    <property type="component" value="Unassembled WGS sequence"/>
</dbReference>
<keyword evidence="6" id="KW-0472">Membrane</keyword>
<dbReference type="CDD" id="cd22534">
    <property type="entry name" value="KH-II_Era"/>
    <property type="match status" value="1"/>
</dbReference>
<comment type="similarity">
    <text evidence="1 6 7">Belongs to the TRAFAC class TrmE-Era-EngA-EngB-Septin-like GTPase superfamily. Era GTPase family.</text>
</comment>
<dbReference type="Pfam" id="PF01926">
    <property type="entry name" value="MMR_HSR1"/>
    <property type="match status" value="1"/>
</dbReference>
<dbReference type="Gene3D" id="3.40.50.300">
    <property type="entry name" value="P-loop containing nucleotide triphosphate hydrolases"/>
    <property type="match status" value="1"/>
</dbReference>
<evidence type="ECO:0000256" key="4">
    <source>
        <dbReference type="ARBA" id="ARBA00022884"/>
    </source>
</evidence>
<evidence type="ECO:0000313" key="10">
    <source>
        <dbReference type="Proteomes" id="UP000177026"/>
    </source>
</evidence>
<dbReference type="PANTHER" id="PTHR42698">
    <property type="entry name" value="GTPASE ERA"/>
    <property type="match status" value="1"/>
</dbReference>
<dbReference type="SUPFAM" id="SSF54814">
    <property type="entry name" value="Prokaryotic type KH domain (KH-domain type II)"/>
    <property type="match status" value="1"/>
</dbReference>
<evidence type="ECO:0000256" key="7">
    <source>
        <dbReference type="PROSITE-ProRule" id="PRU01050"/>
    </source>
</evidence>
<evidence type="ECO:0000256" key="6">
    <source>
        <dbReference type="HAMAP-Rule" id="MF_00367"/>
    </source>
</evidence>
<proteinExistence type="inferred from homology"/>
<feature type="region of interest" description="G1" evidence="7">
    <location>
        <begin position="10"/>
        <end position="17"/>
    </location>
</feature>
<name>A0A1F7GRT7_9BACT</name>
<dbReference type="InterPro" id="IPR015946">
    <property type="entry name" value="KH_dom-like_a/b"/>
</dbReference>
<dbReference type="GO" id="GO:0005525">
    <property type="term" value="F:GTP binding"/>
    <property type="evidence" value="ECO:0007669"/>
    <property type="project" value="UniProtKB-UniRule"/>
</dbReference>
<dbReference type="InterPro" id="IPR006073">
    <property type="entry name" value="GTP-bd"/>
</dbReference>
<dbReference type="CDD" id="cd04163">
    <property type="entry name" value="Era"/>
    <property type="match status" value="1"/>
</dbReference>
<dbReference type="InterPro" id="IPR005225">
    <property type="entry name" value="Small_GTP-bd"/>
</dbReference>
<dbReference type="SUPFAM" id="SSF52540">
    <property type="entry name" value="P-loop containing nucleoside triphosphate hydrolases"/>
    <property type="match status" value="1"/>
</dbReference>
<comment type="caution">
    <text evidence="9">The sequence shown here is derived from an EMBL/GenBank/DDBJ whole genome shotgun (WGS) entry which is preliminary data.</text>
</comment>
<dbReference type="GO" id="GO:0005829">
    <property type="term" value="C:cytosol"/>
    <property type="evidence" value="ECO:0007669"/>
    <property type="project" value="TreeGrafter"/>
</dbReference>
<dbReference type="PROSITE" id="PS51713">
    <property type="entry name" value="G_ERA"/>
    <property type="match status" value="1"/>
</dbReference>
<dbReference type="GO" id="GO:0005886">
    <property type="term" value="C:plasma membrane"/>
    <property type="evidence" value="ECO:0007669"/>
    <property type="project" value="UniProtKB-SubCell"/>
</dbReference>
<dbReference type="GO" id="GO:0003924">
    <property type="term" value="F:GTPase activity"/>
    <property type="evidence" value="ECO:0007669"/>
    <property type="project" value="UniProtKB-UniRule"/>
</dbReference>
<sequence length="291" mass="33505">MKSGKVLIIGRPSVGKSTFVNNIIGQKVAITSPKAQTTRFPIKALYQDERGEIIFIDTPGIFGQAKDFLAKHINERTLQAIHEEVDVVVYMIDHTKRRNFEEAKVIGIVRKINKPKILVVNKVDVKEETYLPQYKFLEEEIPHVFEISALQNMHMKPLLTKIFELLPERTASEEMAEAKTHDYPILNIDSKTFIAELIREKVFLMMGEEIPYTTTAIVDEIKERKNGIMFIKARILTTELHYKKMLIGEGGRKIKELGSYARKEIALATGKKVYLDLKVEVDPHWQEVYYS</sequence>
<evidence type="ECO:0000256" key="2">
    <source>
        <dbReference type="ARBA" id="ARBA00020484"/>
    </source>
</evidence>
<dbReference type="GO" id="GO:0043024">
    <property type="term" value="F:ribosomal small subunit binding"/>
    <property type="evidence" value="ECO:0007669"/>
    <property type="project" value="TreeGrafter"/>
</dbReference>
<feature type="domain" description="Era-type G" evidence="8">
    <location>
        <begin position="2"/>
        <end position="168"/>
    </location>
</feature>
<keyword evidence="4 6" id="KW-0694">RNA-binding</keyword>
<accession>A0A1F7GRT7</accession>
<dbReference type="PRINTS" id="PR00449">
    <property type="entry name" value="RASTRNSFRMNG"/>
</dbReference>
<keyword evidence="3 6" id="KW-0547">Nucleotide-binding</keyword>
<feature type="region of interest" description="G2" evidence="7">
    <location>
        <begin position="36"/>
        <end position="40"/>
    </location>
</feature>
<dbReference type="GO" id="GO:0000028">
    <property type="term" value="P:ribosomal small subunit assembly"/>
    <property type="evidence" value="ECO:0007669"/>
    <property type="project" value="TreeGrafter"/>
</dbReference>
<gene>
    <name evidence="6" type="primary">era</name>
    <name evidence="9" type="ORF">A2866_04410</name>
</gene>
<protein>
    <recommendedName>
        <fullName evidence="2 6">GTPase Era</fullName>
    </recommendedName>
</protein>
<dbReference type="Pfam" id="PF07650">
    <property type="entry name" value="KH_2"/>
    <property type="match status" value="1"/>
</dbReference>
<feature type="region of interest" description="G5" evidence="7">
    <location>
        <begin position="147"/>
        <end position="149"/>
    </location>
</feature>
<dbReference type="InterPro" id="IPR005662">
    <property type="entry name" value="GTPase_Era-like"/>
</dbReference>
<keyword evidence="5 6" id="KW-0342">GTP-binding</keyword>
<comment type="subunit">
    <text evidence="6">Monomer.</text>
</comment>
<dbReference type="InterPro" id="IPR009019">
    <property type="entry name" value="KH_sf_prok-type"/>
</dbReference>
<keyword evidence="6" id="KW-1003">Cell membrane</keyword>
<evidence type="ECO:0000259" key="8">
    <source>
        <dbReference type="PROSITE" id="PS51713"/>
    </source>
</evidence>
<evidence type="ECO:0000256" key="1">
    <source>
        <dbReference type="ARBA" id="ARBA00007921"/>
    </source>
</evidence>
<dbReference type="NCBIfam" id="TIGR00231">
    <property type="entry name" value="small_GTP"/>
    <property type="match status" value="1"/>
</dbReference>
<feature type="binding site" evidence="6">
    <location>
        <begin position="57"/>
        <end position="61"/>
    </location>
    <ligand>
        <name>GTP</name>
        <dbReference type="ChEBI" id="CHEBI:37565"/>
    </ligand>
</feature>
<feature type="binding site" evidence="6">
    <location>
        <begin position="121"/>
        <end position="124"/>
    </location>
    <ligand>
        <name>GTP</name>
        <dbReference type="ChEBI" id="CHEBI:37565"/>
    </ligand>
</feature>
<dbReference type="HAMAP" id="MF_00367">
    <property type="entry name" value="GTPase_Era"/>
    <property type="match status" value="1"/>
</dbReference>
<dbReference type="GO" id="GO:0070181">
    <property type="term" value="F:small ribosomal subunit rRNA binding"/>
    <property type="evidence" value="ECO:0007669"/>
    <property type="project" value="UniProtKB-UniRule"/>
</dbReference>
<dbReference type="InterPro" id="IPR027417">
    <property type="entry name" value="P-loop_NTPase"/>
</dbReference>
<keyword evidence="6" id="KW-0690">Ribosome biogenesis</keyword>
<evidence type="ECO:0000256" key="5">
    <source>
        <dbReference type="ARBA" id="ARBA00023134"/>
    </source>
</evidence>
<comment type="function">
    <text evidence="6">An essential GTPase that binds both GDP and GTP, with rapid nucleotide exchange. Plays a role in 16S rRNA processing and 30S ribosomal subunit biogenesis and possibly also in cell cycle regulation and energy metabolism.</text>
</comment>
<feature type="region of interest" description="G3" evidence="7">
    <location>
        <begin position="57"/>
        <end position="60"/>
    </location>
</feature>
<dbReference type="EMBL" id="MFZI01000013">
    <property type="protein sequence ID" value="OGK21680.1"/>
    <property type="molecule type" value="Genomic_DNA"/>
</dbReference>
<reference evidence="9 10" key="1">
    <citation type="journal article" date="2016" name="Nat. Commun.">
        <title>Thousands of microbial genomes shed light on interconnected biogeochemical processes in an aquifer system.</title>
        <authorList>
            <person name="Anantharaman K."/>
            <person name="Brown C.T."/>
            <person name="Hug L.A."/>
            <person name="Sharon I."/>
            <person name="Castelle C.J."/>
            <person name="Probst A.J."/>
            <person name="Thomas B.C."/>
            <person name="Singh A."/>
            <person name="Wilkins M.J."/>
            <person name="Karaoz U."/>
            <person name="Brodie E.L."/>
            <person name="Williams K.H."/>
            <person name="Hubbard S.S."/>
            <person name="Banfield J.F."/>
        </authorList>
    </citation>
    <scope>NUCLEOTIDE SEQUENCE [LARGE SCALE GENOMIC DNA]</scope>
</reference>
<comment type="subcellular location">
    <subcellularLocation>
        <location evidence="6">Cytoplasm</location>
    </subcellularLocation>
    <subcellularLocation>
        <location evidence="6">Cell membrane</location>
        <topology evidence="6">Peripheral membrane protein</topology>
    </subcellularLocation>
</comment>
<dbReference type="NCBIfam" id="NF000908">
    <property type="entry name" value="PRK00089.1"/>
    <property type="match status" value="1"/>
</dbReference>
<dbReference type="PANTHER" id="PTHR42698:SF1">
    <property type="entry name" value="GTPASE ERA, MITOCHONDRIAL"/>
    <property type="match status" value="1"/>
</dbReference>
<organism evidence="9 10">
    <name type="scientific">Candidatus Roizmanbacteria bacterium RIFCSPHIGHO2_01_FULL_39_8</name>
    <dbReference type="NCBI Taxonomy" id="1802033"/>
    <lineage>
        <taxon>Bacteria</taxon>
        <taxon>Candidatus Roizmaniibacteriota</taxon>
    </lineage>
</organism>
<dbReference type="Gene3D" id="3.30.300.20">
    <property type="match status" value="1"/>
</dbReference>
<dbReference type="AlphaFoldDB" id="A0A1F7GRT7"/>
<dbReference type="InterPro" id="IPR030388">
    <property type="entry name" value="G_ERA_dom"/>
</dbReference>
<dbReference type="InterPro" id="IPR004044">
    <property type="entry name" value="KH_dom_type_2"/>
</dbReference>
<evidence type="ECO:0000313" key="9">
    <source>
        <dbReference type="EMBL" id="OGK21680.1"/>
    </source>
</evidence>
<feature type="binding site" evidence="6">
    <location>
        <begin position="10"/>
        <end position="17"/>
    </location>
    <ligand>
        <name>GTP</name>
        <dbReference type="ChEBI" id="CHEBI:37565"/>
    </ligand>
</feature>
<feature type="region of interest" description="G4" evidence="7">
    <location>
        <begin position="121"/>
        <end position="124"/>
    </location>
</feature>
<keyword evidence="6" id="KW-0963">Cytoplasm</keyword>
<evidence type="ECO:0000256" key="3">
    <source>
        <dbReference type="ARBA" id="ARBA00022741"/>
    </source>
</evidence>
<dbReference type="NCBIfam" id="TIGR00436">
    <property type="entry name" value="era"/>
    <property type="match status" value="1"/>
</dbReference>